<dbReference type="GO" id="GO:0005829">
    <property type="term" value="C:cytosol"/>
    <property type="evidence" value="ECO:0007669"/>
    <property type="project" value="TreeGrafter"/>
</dbReference>
<evidence type="ECO:0000313" key="3">
    <source>
        <dbReference type="Proteomes" id="UP000199031"/>
    </source>
</evidence>
<organism evidence="2 3">
    <name type="scientific">Parafilimonas terrae</name>
    <dbReference type="NCBI Taxonomy" id="1465490"/>
    <lineage>
        <taxon>Bacteria</taxon>
        <taxon>Pseudomonadati</taxon>
        <taxon>Bacteroidota</taxon>
        <taxon>Chitinophagia</taxon>
        <taxon>Chitinophagales</taxon>
        <taxon>Chitinophagaceae</taxon>
        <taxon>Parafilimonas</taxon>
    </lineage>
</organism>
<dbReference type="SUPFAM" id="SSF54373">
    <property type="entry name" value="FAD-linked reductases, C-terminal domain"/>
    <property type="match status" value="1"/>
</dbReference>
<dbReference type="GO" id="GO:0050660">
    <property type="term" value="F:flavin adenine dinucleotide binding"/>
    <property type="evidence" value="ECO:0007669"/>
    <property type="project" value="TreeGrafter"/>
</dbReference>
<dbReference type="Pfam" id="PF13450">
    <property type="entry name" value="NAD_binding_8"/>
    <property type="match status" value="1"/>
</dbReference>
<feature type="domain" description="UDP-galactopyranose mutase C-terminal" evidence="1">
    <location>
        <begin position="139"/>
        <end position="343"/>
    </location>
</feature>
<dbReference type="EMBL" id="FOXQ01000001">
    <property type="protein sequence ID" value="SFP67064.1"/>
    <property type="molecule type" value="Genomic_DNA"/>
</dbReference>
<sequence>MTEKDFVIVGAGLTGSTIARILTDHNQNVIILDRKNHLAGNVFDYRHESGAMIHKYGPHYFRCGSEKIWNFLNRFTEFYNWSATIRSKVNGEYLNWPVNQDYIEKIAGKDWEEETFKGEPSNFEEACLAKMPRQLYELFIKGYTEKQWGVKATELDKELAVRITINKSNVNTLTPNHRWNALPRNGYTEMVRNMIEGIPLELETDYLQNKDNVAAKKLLIFTGPIDEFFGYKYGKLKYRGQERRVEHLENTEQHQPCIQVNYPNVEDPRIRTIEWKHLMHPDEKDKVKGTMLTHETPFTPENSANFEYPFPDKANKQLYEQYRAESEKLENVLICGRLGEYRYYDMDQAIGRAMKLASGILEKFEIPSEEYAA</sequence>
<evidence type="ECO:0000313" key="2">
    <source>
        <dbReference type="EMBL" id="SFP67064.1"/>
    </source>
</evidence>
<dbReference type="Gene3D" id="3.40.50.720">
    <property type="entry name" value="NAD(P)-binding Rossmann-like Domain"/>
    <property type="match status" value="3"/>
</dbReference>
<dbReference type="PANTHER" id="PTHR21197:SF0">
    <property type="entry name" value="UDP-GALACTOPYRANOSE MUTASE"/>
    <property type="match status" value="1"/>
</dbReference>
<dbReference type="RefSeq" id="WP_090654387.1">
    <property type="nucleotide sequence ID" value="NZ_FOXQ01000001.1"/>
</dbReference>
<dbReference type="STRING" id="1465490.SAMN05444277_101639"/>
<dbReference type="GO" id="GO:0008767">
    <property type="term" value="F:UDP-galactopyranose mutase activity"/>
    <property type="evidence" value="ECO:0007669"/>
    <property type="project" value="InterPro"/>
</dbReference>
<name>A0A1I5S8J9_9BACT</name>
<dbReference type="PANTHER" id="PTHR21197">
    <property type="entry name" value="UDP-GALACTOPYRANOSE MUTASE"/>
    <property type="match status" value="1"/>
</dbReference>
<evidence type="ECO:0000259" key="1">
    <source>
        <dbReference type="Pfam" id="PF03275"/>
    </source>
</evidence>
<keyword evidence="3" id="KW-1185">Reference proteome</keyword>
<dbReference type="Proteomes" id="UP000199031">
    <property type="component" value="Unassembled WGS sequence"/>
</dbReference>
<reference evidence="2 3" key="1">
    <citation type="submission" date="2016-10" db="EMBL/GenBank/DDBJ databases">
        <authorList>
            <person name="de Groot N.N."/>
        </authorList>
    </citation>
    <scope>NUCLEOTIDE SEQUENCE [LARGE SCALE GENOMIC DNA]</scope>
    <source>
        <strain evidence="2 3">DSM 28286</strain>
    </source>
</reference>
<gene>
    <name evidence="2" type="ORF">SAMN05444277_101639</name>
</gene>
<dbReference type="InterPro" id="IPR015899">
    <property type="entry name" value="UDP-GalPyranose_mutase_C"/>
</dbReference>
<protein>
    <submittedName>
        <fullName evidence="2">UDP-galactopyranose mutase</fullName>
    </submittedName>
</protein>
<dbReference type="AlphaFoldDB" id="A0A1I5S8J9"/>
<dbReference type="SUPFAM" id="SSF51971">
    <property type="entry name" value="Nucleotide-binding domain"/>
    <property type="match status" value="1"/>
</dbReference>
<dbReference type="Pfam" id="PF03275">
    <property type="entry name" value="GLF"/>
    <property type="match status" value="1"/>
</dbReference>
<dbReference type="OrthoDB" id="9769600at2"/>
<proteinExistence type="predicted"/>
<accession>A0A1I5S8J9</accession>